<protein>
    <submittedName>
        <fullName evidence="1">Four helix bundle protein</fullName>
    </submittedName>
</protein>
<dbReference type="PIRSF" id="PIRSF035652">
    <property type="entry name" value="CHP02436"/>
    <property type="match status" value="1"/>
</dbReference>
<dbReference type="AlphaFoldDB" id="A0A1G2QQ89"/>
<dbReference type="PANTHER" id="PTHR38471">
    <property type="entry name" value="FOUR HELIX BUNDLE PROTEIN"/>
    <property type="match status" value="1"/>
</dbReference>
<comment type="caution">
    <text evidence="1">The sequence shown here is derived from an EMBL/GenBank/DDBJ whole genome shotgun (WGS) entry which is preliminary data.</text>
</comment>
<gene>
    <name evidence="1" type="ORF">A2117_02065</name>
</gene>
<dbReference type="InterPro" id="IPR012657">
    <property type="entry name" value="23S_rRNA-intervening_sequence"/>
</dbReference>
<dbReference type="Proteomes" id="UP000179245">
    <property type="component" value="Unassembled WGS sequence"/>
</dbReference>
<dbReference type="Gene3D" id="1.20.1440.60">
    <property type="entry name" value="23S rRNA-intervening sequence"/>
    <property type="match status" value="1"/>
</dbReference>
<evidence type="ECO:0000313" key="1">
    <source>
        <dbReference type="EMBL" id="OHA62152.1"/>
    </source>
</evidence>
<accession>A0A1G2QQ89</accession>
<reference evidence="1 2" key="1">
    <citation type="journal article" date="2016" name="Nat. Commun.">
        <title>Thousands of microbial genomes shed light on interconnected biogeochemical processes in an aquifer system.</title>
        <authorList>
            <person name="Anantharaman K."/>
            <person name="Brown C.T."/>
            <person name="Hug L.A."/>
            <person name="Sharon I."/>
            <person name="Castelle C.J."/>
            <person name="Probst A.J."/>
            <person name="Thomas B.C."/>
            <person name="Singh A."/>
            <person name="Wilkins M.J."/>
            <person name="Karaoz U."/>
            <person name="Brodie E.L."/>
            <person name="Williams K.H."/>
            <person name="Hubbard S.S."/>
            <person name="Banfield J.F."/>
        </authorList>
    </citation>
    <scope>NUCLEOTIDE SEQUENCE [LARGE SCALE GENOMIC DNA]</scope>
</reference>
<dbReference type="NCBIfam" id="TIGR02436">
    <property type="entry name" value="four helix bundle protein"/>
    <property type="match status" value="1"/>
</dbReference>
<dbReference type="PANTHER" id="PTHR38471:SF2">
    <property type="entry name" value="FOUR HELIX BUNDLE PROTEIN"/>
    <property type="match status" value="1"/>
</dbReference>
<proteinExistence type="predicted"/>
<name>A0A1G2QQ89_9BACT</name>
<dbReference type="SUPFAM" id="SSF158446">
    <property type="entry name" value="IVS-encoded protein-like"/>
    <property type="match status" value="1"/>
</dbReference>
<sequence length="123" mass="14074">MAQLSNNDHSKYDLEERTAKFAEGLIDFMRTISETAINSRIITQLTGAAGSVGANYCEATEAESKKDFIHKIGICKKEIKESRHWLRLLAKSNPERVKEIREFWKEAQELLLIFSKISRSSKV</sequence>
<organism evidence="1 2">
    <name type="scientific">Candidatus Wildermuthbacteria bacterium GWA2_46_15</name>
    <dbReference type="NCBI Taxonomy" id="1802443"/>
    <lineage>
        <taxon>Bacteria</taxon>
        <taxon>Candidatus Wildermuthiibacteriota</taxon>
    </lineage>
</organism>
<dbReference type="Pfam" id="PF05635">
    <property type="entry name" value="23S_rRNA_IVP"/>
    <property type="match status" value="1"/>
</dbReference>
<dbReference type="InterPro" id="IPR036583">
    <property type="entry name" value="23S_rRNA_IVS_sf"/>
</dbReference>
<dbReference type="EMBL" id="MHTO01000019">
    <property type="protein sequence ID" value="OHA62152.1"/>
    <property type="molecule type" value="Genomic_DNA"/>
</dbReference>
<evidence type="ECO:0000313" key="2">
    <source>
        <dbReference type="Proteomes" id="UP000179245"/>
    </source>
</evidence>